<evidence type="ECO:0000256" key="2">
    <source>
        <dbReference type="ARBA" id="ARBA00023043"/>
    </source>
</evidence>
<dbReference type="PANTHER" id="PTHR24188">
    <property type="entry name" value="ANKYRIN REPEAT PROTEIN"/>
    <property type="match status" value="1"/>
</dbReference>
<dbReference type="Pfam" id="PF01048">
    <property type="entry name" value="PNP_UDP_1"/>
    <property type="match status" value="1"/>
</dbReference>
<protein>
    <recommendedName>
        <fullName evidence="9">Nucleoside phosphorylase domain-containing protein</fullName>
    </recommendedName>
</protein>
<dbReference type="Pfam" id="PF12796">
    <property type="entry name" value="Ank_2"/>
    <property type="match status" value="6"/>
</dbReference>
<feature type="repeat" description="ANK" evidence="3">
    <location>
        <begin position="1274"/>
        <end position="1306"/>
    </location>
</feature>
<dbReference type="Pfam" id="PF22939">
    <property type="entry name" value="WHD_GPIID"/>
    <property type="match status" value="1"/>
</dbReference>
<feature type="domain" description="Nucleoside phosphorylase" evidence="4">
    <location>
        <begin position="11"/>
        <end position="291"/>
    </location>
</feature>
<keyword evidence="2 3" id="KW-0040">ANK repeat</keyword>
<dbReference type="EMBL" id="JASWJB010000501">
    <property type="protein sequence ID" value="KAK2590030.1"/>
    <property type="molecule type" value="Genomic_DNA"/>
</dbReference>
<feature type="repeat" description="ANK" evidence="3">
    <location>
        <begin position="1141"/>
        <end position="1166"/>
    </location>
</feature>
<dbReference type="InterPro" id="IPR054471">
    <property type="entry name" value="GPIID_WHD"/>
</dbReference>
<dbReference type="InterPro" id="IPR036770">
    <property type="entry name" value="Ankyrin_rpt-contain_sf"/>
</dbReference>
<feature type="repeat" description="ANK" evidence="3">
    <location>
        <begin position="1405"/>
        <end position="1437"/>
    </location>
</feature>
<dbReference type="InterPro" id="IPR027417">
    <property type="entry name" value="P-loop_NTPase"/>
</dbReference>
<evidence type="ECO:0000259" key="4">
    <source>
        <dbReference type="Pfam" id="PF01048"/>
    </source>
</evidence>
<reference evidence="7" key="1">
    <citation type="submission" date="2023-06" db="EMBL/GenBank/DDBJ databases">
        <title>Conoideocrella luteorostrata (Hypocreales: Clavicipitaceae), a potential biocontrol fungus for elongate hemlock scale in United States Christmas tree production areas.</title>
        <authorList>
            <person name="Barrett H."/>
            <person name="Lovett B."/>
            <person name="Macias A.M."/>
            <person name="Stajich J.E."/>
            <person name="Kasson M.T."/>
        </authorList>
    </citation>
    <scope>NUCLEOTIDE SEQUENCE</scope>
    <source>
        <strain evidence="7">ARSEF 14590</strain>
    </source>
</reference>
<dbReference type="InterPro" id="IPR056884">
    <property type="entry name" value="NPHP3-like_N"/>
</dbReference>
<dbReference type="InterPro" id="IPR000845">
    <property type="entry name" value="Nucleoside_phosphorylase_d"/>
</dbReference>
<feature type="repeat" description="ANK" evidence="3">
    <location>
        <begin position="1438"/>
        <end position="1470"/>
    </location>
</feature>
<evidence type="ECO:0000256" key="1">
    <source>
        <dbReference type="ARBA" id="ARBA00022737"/>
    </source>
</evidence>
<feature type="repeat" description="ANK" evidence="3">
    <location>
        <begin position="1009"/>
        <end position="1041"/>
    </location>
</feature>
<feature type="repeat" description="ANK" evidence="3">
    <location>
        <begin position="1208"/>
        <end position="1240"/>
    </location>
</feature>
<feature type="domain" description="GPI inositol-deacylase winged helix" evidence="5">
    <location>
        <begin position="647"/>
        <end position="724"/>
    </location>
</feature>
<feature type="repeat" description="ANK" evidence="3">
    <location>
        <begin position="1307"/>
        <end position="1339"/>
    </location>
</feature>
<accession>A0AAJ0CBG7</accession>
<evidence type="ECO:0008006" key="9">
    <source>
        <dbReference type="Google" id="ProtNLM"/>
    </source>
</evidence>
<evidence type="ECO:0000259" key="5">
    <source>
        <dbReference type="Pfam" id="PF22939"/>
    </source>
</evidence>
<dbReference type="InterPro" id="IPR035994">
    <property type="entry name" value="Nucleoside_phosphorylase_sf"/>
</dbReference>
<evidence type="ECO:0000313" key="7">
    <source>
        <dbReference type="EMBL" id="KAK2590030.1"/>
    </source>
</evidence>
<dbReference type="Gene3D" id="3.40.50.300">
    <property type="entry name" value="P-loop containing nucleotide triphosphate hydrolases"/>
    <property type="match status" value="1"/>
</dbReference>
<feature type="repeat" description="ANK" evidence="3">
    <location>
        <begin position="1471"/>
        <end position="1503"/>
    </location>
</feature>
<feature type="repeat" description="ANK" evidence="3">
    <location>
        <begin position="943"/>
        <end position="975"/>
    </location>
</feature>
<proteinExistence type="predicted"/>
<dbReference type="Gene3D" id="3.40.50.1580">
    <property type="entry name" value="Nucleoside phosphorylase domain"/>
    <property type="match status" value="1"/>
</dbReference>
<dbReference type="Proteomes" id="UP001251528">
    <property type="component" value="Unassembled WGS sequence"/>
</dbReference>
<feature type="repeat" description="ANK" evidence="3">
    <location>
        <begin position="1075"/>
        <end position="1107"/>
    </location>
</feature>
<keyword evidence="8" id="KW-1185">Reference proteome</keyword>
<feature type="repeat" description="ANK" evidence="3">
    <location>
        <begin position="1372"/>
        <end position="1404"/>
    </location>
</feature>
<feature type="repeat" description="ANK" evidence="3">
    <location>
        <begin position="1504"/>
        <end position="1529"/>
    </location>
</feature>
<feature type="repeat" description="ANK" evidence="3">
    <location>
        <begin position="1241"/>
        <end position="1273"/>
    </location>
</feature>
<organism evidence="7 8">
    <name type="scientific">Conoideocrella luteorostrata</name>
    <dbReference type="NCBI Taxonomy" id="1105319"/>
    <lineage>
        <taxon>Eukaryota</taxon>
        <taxon>Fungi</taxon>
        <taxon>Dikarya</taxon>
        <taxon>Ascomycota</taxon>
        <taxon>Pezizomycotina</taxon>
        <taxon>Sordariomycetes</taxon>
        <taxon>Hypocreomycetidae</taxon>
        <taxon>Hypocreales</taxon>
        <taxon>Clavicipitaceae</taxon>
        <taxon>Conoideocrella</taxon>
    </lineage>
</organism>
<sequence length="1544" mass="170198">MERFRPEDYTVGWLCALPIELNAATEMLDEQHRDLPQQADHPNLYTLGRINTHNVVILCLPAGQTGNNSAGVVIGQMRSMFPSIRHMFMVGVGGGVPGNNAAIQLGDVVVSQPHMGYGGVVQYDFGKSTPGGFIRNGFVNAPPPILLCAVNKLRANYLKHQANISKALFAFSQLRGNAGPDILFKPNYEHVGGAECDMCDKNMVMHRTQRGSDDIVVHYGTIASGNQLIRDGVVRDKLSLELGGVLCFEMEAAGFMSAFPGLVIRGICDYADSHKNKKWQPYAAVTAAILAKEILSILPVAQDAMTKETDFELDNLGRFSALSKRPEWSLVQDGTLPFDIFDHISDYDPNDTYCSYLRDRCPGTATWILRDKKFLAWKKQTPSCLWLSGKIGSGKTHVTTAVIQDIIEASQKGGDFVAHFFFNYSTKSRLKAVHLFSSYIKQMLGFLEIIKKTCPGQLADAVKRLYGPRKCRPCFAEIRDSIFIPLGKFLNTKVPSATYIVDGLDECEPEERRLVLSTFRDIIQQRGPQRVLVSGREDLHVTDFITGSTTLCISKKDNEEDIQQFIEWKLQAKMLERQLTENEDVLRDIKSQLNKRADLMRILWVNMQIEALWEECSTDNDIQDALKNLPKNLDETYARCLTRIDKRQNRFAPRILRWVSAAIKPFQADQLSEALAIDPSTGCLDRGEMPTRQEIVKCCSNLITSNNGRVLLAHQSVSQFLRKLDSGPLNASFQLDTAQLELGQLCVTHLMSSDYSLALQSCNIRKGSQIIMGAQTMKTLIETPLPSLVRRFLPRIKPATVVLPRKVSKPPSAAELPVFFQYAKDQWAPLTRSITEKSLYWDKFCTLALEPNLSWQLHPWSPLGESLDSHYSGLLGWAIVSRHLSLLDLLFRLHDRKPKNDIFNVPFYYYNNLPALHLASRTGDTEIIKRLLQVCNLKKIDNNHRTALHHAAEMGHSDIIVLLIQKKANLKAKDDRGRTALHSAAECGHDRVVQALADGGTNVNQKDNSGCTALWLAARNSHEAVVTLLVENGADVETKDSHGSTALLWAANNGYEAVVKLLVEKGADVEAKDKGGWTALLLAAENGHEAVVKLLVENGAEIKAKNEDGWMALLLAAKSGHEAVVKLLVKKGADVKVKDKDGWTALLLAAINGHEAVVKLLVENSAADVEAKNEDGWTALLLAAKSGHEAVVKLLVEKGADVEAKDEDSWTALFWAARNGHEAVVKLLIESSADVEAKDEDSWTALLLAAKSGQEAVVKLLVEKGADVEAKDEDSWTALLLAAKSGHEAVVKLLVEKGADVEAKDEDSWTALFWAARNGHEAVVKLLIENSAEVEKSNIGQTALLLAAENGHEAVVKLLVEKGADVEATDKYGWTALMRAAKNGHEAVVKLLVKKGADVEAKDKDSWTALLWAAKRGHEAVVKLLVEKGANVEAKDKYDQTALLLAAERGHEAVVKLLVEKGADVEAKDKYDQTALLLAAESGHKAVVKLLVEKGADVEAKDKDDQTALLLAAESRHKAVVELLVENGAADIRPRPCNWGRPEN</sequence>
<dbReference type="Pfam" id="PF24883">
    <property type="entry name" value="NPHP3_N"/>
    <property type="match status" value="1"/>
</dbReference>
<dbReference type="PROSITE" id="PS50297">
    <property type="entry name" value="ANK_REP_REGION"/>
    <property type="match status" value="18"/>
</dbReference>
<dbReference type="GO" id="GO:0003824">
    <property type="term" value="F:catalytic activity"/>
    <property type="evidence" value="ECO:0007669"/>
    <property type="project" value="InterPro"/>
</dbReference>
<feature type="repeat" description="ANK" evidence="3">
    <location>
        <begin position="976"/>
        <end position="1008"/>
    </location>
</feature>
<dbReference type="SMART" id="SM00248">
    <property type="entry name" value="ANK"/>
    <property type="match status" value="19"/>
</dbReference>
<dbReference type="PROSITE" id="PS50088">
    <property type="entry name" value="ANK_REPEAT"/>
    <property type="match status" value="18"/>
</dbReference>
<feature type="repeat" description="ANK" evidence="3">
    <location>
        <begin position="1042"/>
        <end position="1074"/>
    </location>
</feature>
<feature type="repeat" description="ANK" evidence="3">
    <location>
        <begin position="1175"/>
        <end position="1207"/>
    </location>
</feature>
<dbReference type="PRINTS" id="PR01415">
    <property type="entry name" value="ANKYRIN"/>
</dbReference>
<name>A0AAJ0CBG7_9HYPO</name>
<feature type="repeat" description="ANK" evidence="3">
    <location>
        <begin position="1339"/>
        <end position="1371"/>
    </location>
</feature>
<evidence type="ECO:0000313" key="8">
    <source>
        <dbReference type="Proteomes" id="UP001251528"/>
    </source>
</evidence>
<dbReference type="GO" id="GO:0009116">
    <property type="term" value="P:nucleoside metabolic process"/>
    <property type="evidence" value="ECO:0007669"/>
    <property type="project" value="InterPro"/>
</dbReference>
<feature type="domain" description="Nephrocystin 3-like N-terminal" evidence="6">
    <location>
        <begin position="363"/>
        <end position="536"/>
    </location>
</feature>
<evidence type="ECO:0000256" key="3">
    <source>
        <dbReference type="PROSITE-ProRule" id="PRU00023"/>
    </source>
</evidence>
<dbReference type="SUPFAM" id="SSF53167">
    <property type="entry name" value="Purine and uridine phosphorylases"/>
    <property type="match status" value="1"/>
</dbReference>
<dbReference type="SUPFAM" id="SSF48403">
    <property type="entry name" value="Ankyrin repeat"/>
    <property type="match status" value="2"/>
</dbReference>
<keyword evidence="1" id="KW-0677">Repeat</keyword>
<dbReference type="Pfam" id="PF00023">
    <property type="entry name" value="Ank"/>
    <property type="match status" value="1"/>
</dbReference>
<gene>
    <name evidence="7" type="ORF">QQS21_012296</name>
</gene>
<dbReference type="Pfam" id="PF13637">
    <property type="entry name" value="Ank_4"/>
    <property type="match status" value="2"/>
</dbReference>
<dbReference type="PANTHER" id="PTHR24188:SF29">
    <property type="entry name" value="GH09064P"/>
    <property type="match status" value="1"/>
</dbReference>
<dbReference type="InterPro" id="IPR002110">
    <property type="entry name" value="Ankyrin_rpt"/>
</dbReference>
<feature type="repeat" description="ANK" evidence="3">
    <location>
        <begin position="1108"/>
        <end position="1140"/>
    </location>
</feature>
<evidence type="ECO:0000259" key="6">
    <source>
        <dbReference type="Pfam" id="PF24883"/>
    </source>
</evidence>
<comment type="caution">
    <text evidence="7">The sequence shown here is derived from an EMBL/GenBank/DDBJ whole genome shotgun (WGS) entry which is preliminary data.</text>
</comment>
<dbReference type="Gene3D" id="1.25.40.20">
    <property type="entry name" value="Ankyrin repeat-containing domain"/>
    <property type="match status" value="9"/>
</dbReference>